<reference evidence="2" key="1">
    <citation type="journal article" date="2021" name="Proc. Natl. Acad. Sci. U.S.A.">
        <title>Three genomes in the algal genus Volvox reveal the fate of a haploid sex-determining region after a transition to homothallism.</title>
        <authorList>
            <person name="Yamamoto K."/>
            <person name="Hamaji T."/>
            <person name="Kawai-Toyooka H."/>
            <person name="Matsuzaki R."/>
            <person name="Takahashi F."/>
            <person name="Nishimura Y."/>
            <person name="Kawachi M."/>
            <person name="Noguchi H."/>
            <person name="Minakuchi Y."/>
            <person name="Umen J.G."/>
            <person name="Toyoda A."/>
            <person name="Nozaki H."/>
        </authorList>
    </citation>
    <scope>NUCLEOTIDE SEQUENCE</scope>
    <source>
        <strain evidence="2">NIES-3785</strain>
        <strain evidence="1">NIES-3786</strain>
    </source>
</reference>
<sequence>MRVLARFMGKPSKTHLGLALGVLRYLAGTKELGLRELKMEGYSDSDWAGDPVTRRSTIGYGFLLGGAAISWNSQLQLRWRQNIRLQQQQFARLYGSGSFRSALRRDWDLDGLSGGA</sequence>
<dbReference type="AlphaFoldDB" id="A0A8J4FYU8"/>
<proteinExistence type="predicted"/>
<dbReference type="Proteomes" id="UP000747110">
    <property type="component" value="Unassembled WGS sequence"/>
</dbReference>
<keyword evidence="4" id="KW-1185">Reference proteome</keyword>
<dbReference type="CDD" id="cd09272">
    <property type="entry name" value="RNase_HI_RT_Ty1"/>
    <property type="match status" value="1"/>
</dbReference>
<accession>A0A8J4FYU8</accession>
<evidence type="ECO:0000313" key="2">
    <source>
        <dbReference type="EMBL" id="GIL94767.1"/>
    </source>
</evidence>
<dbReference type="PANTHER" id="PTHR11439">
    <property type="entry name" value="GAG-POL-RELATED RETROTRANSPOSON"/>
    <property type="match status" value="1"/>
</dbReference>
<evidence type="ECO:0000313" key="4">
    <source>
        <dbReference type="Proteomes" id="UP000747110"/>
    </source>
</evidence>
<dbReference type="PANTHER" id="PTHR11439:SF483">
    <property type="entry name" value="PEPTIDE SYNTHASE GLIP-LIKE, PUTATIVE (AFU_ORTHOLOGUE AFUA_3G12920)-RELATED"/>
    <property type="match status" value="1"/>
</dbReference>
<protein>
    <submittedName>
        <fullName evidence="2">Uncharacterized protein</fullName>
    </submittedName>
</protein>
<evidence type="ECO:0000313" key="3">
    <source>
        <dbReference type="Proteomes" id="UP000722791"/>
    </source>
</evidence>
<comment type="caution">
    <text evidence="2">The sequence shown here is derived from an EMBL/GenBank/DDBJ whole genome shotgun (WGS) entry which is preliminary data.</text>
</comment>
<dbReference type="EMBL" id="BNCP01000021">
    <property type="protein sequence ID" value="GIL81584.1"/>
    <property type="molecule type" value="Genomic_DNA"/>
</dbReference>
<gene>
    <name evidence="1" type="ORF">Vretifemale_10564</name>
    <name evidence="2" type="ORF">Vretimale_730</name>
</gene>
<dbReference type="Proteomes" id="UP000722791">
    <property type="component" value="Unassembled WGS sequence"/>
</dbReference>
<dbReference type="EMBL" id="BNCQ01000002">
    <property type="protein sequence ID" value="GIL94767.1"/>
    <property type="molecule type" value="Genomic_DNA"/>
</dbReference>
<organism evidence="2 3">
    <name type="scientific">Volvox reticuliferus</name>
    <dbReference type="NCBI Taxonomy" id="1737510"/>
    <lineage>
        <taxon>Eukaryota</taxon>
        <taxon>Viridiplantae</taxon>
        <taxon>Chlorophyta</taxon>
        <taxon>core chlorophytes</taxon>
        <taxon>Chlorophyceae</taxon>
        <taxon>CS clade</taxon>
        <taxon>Chlamydomonadales</taxon>
        <taxon>Volvocaceae</taxon>
        <taxon>Volvox</taxon>
    </lineage>
</organism>
<evidence type="ECO:0000313" key="1">
    <source>
        <dbReference type="EMBL" id="GIL81584.1"/>
    </source>
</evidence>
<name>A0A8J4FYU8_9CHLO</name>